<dbReference type="Gene3D" id="3.90.1750.20">
    <property type="entry name" value="Putative Large Serine Recombinase, Chain B, Domain 2"/>
    <property type="match status" value="1"/>
</dbReference>
<proteinExistence type="predicted"/>
<evidence type="ECO:0000313" key="2">
    <source>
        <dbReference type="EMBL" id="ABR48343.1"/>
    </source>
</evidence>
<gene>
    <name evidence="2" type="ordered locus">Amet_2184</name>
</gene>
<dbReference type="PANTHER" id="PTHR30461">
    <property type="entry name" value="DNA-INVERTASE FROM LAMBDOID PROPHAGE"/>
    <property type="match status" value="1"/>
</dbReference>
<dbReference type="InterPro" id="IPR038109">
    <property type="entry name" value="DNA_bind_recomb_sf"/>
</dbReference>
<dbReference type="InterPro" id="IPR006119">
    <property type="entry name" value="Resolv_N"/>
</dbReference>
<feature type="domain" description="Resolvase/invertase-type recombinase catalytic" evidence="1">
    <location>
        <begin position="29"/>
        <end position="178"/>
    </location>
</feature>
<dbReference type="Proteomes" id="UP000001572">
    <property type="component" value="Chromosome"/>
</dbReference>
<dbReference type="GO" id="GO:0000150">
    <property type="term" value="F:DNA strand exchange activity"/>
    <property type="evidence" value="ECO:0007669"/>
    <property type="project" value="InterPro"/>
</dbReference>
<dbReference type="CDD" id="cd00338">
    <property type="entry name" value="Ser_Recombinase"/>
    <property type="match status" value="1"/>
</dbReference>
<sequence>MEEKIIVDDPSANFATVEDDILFLTPYDYAAIYARKLIKTESHSIPSQIFTGKQVINSKGLLIYKSYWDSESASTYTYDKRNGFCELLYDLKQDKFKTLVVFKRDRLSRNFNELLSIKKLCKKHNVKILYSAPGEFQADSNNYYSDFIENILMGISELESKEINERTSLGRKVKREKGLYSRGAHIPFGLTENVDEYLEQYDDEYELVPHQVEAPIVKAIFEEYLSSNVTIDGLLGFANEMKPSKDPLPLKQSQVVYMLTNPIYIAYQRPSGKDKIFLKDKETKKYTINLTGSKCFHNIKVILDPKLWCEAVFFPVPS</sequence>
<dbReference type="SMART" id="SM00857">
    <property type="entry name" value="Resolvase"/>
    <property type="match status" value="1"/>
</dbReference>
<organism evidence="2 3">
    <name type="scientific">Alkaliphilus metalliredigens (strain QYMF)</name>
    <dbReference type="NCBI Taxonomy" id="293826"/>
    <lineage>
        <taxon>Bacteria</taxon>
        <taxon>Bacillati</taxon>
        <taxon>Bacillota</taxon>
        <taxon>Clostridia</taxon>
        <taxon>Peptostreptococcales</taxon>
        <taxon>Natronincolaceae</taxon>
        <taxon>Alkaliphilus</taxon>
    </lineage>
</organism>
<dbReference type="eggNOG" id="COG1961">
    <property type="taxonomic scope" value="Bacteria"/>
</dbReference>
<dbReference type="PANTHER" id="PTHR30461:SF23">
    <property type="entry name" value="DNA RECOMBINASE-RELATED"/>
    <property type="match status" value="1"/>
</dbReference>
<dbReference type="EMBL" id="CP000724">
    <property type="protein sequence ID" value="ABR48343.1"/>
    <property type="molecule type" value="Genomic_DNA"/>
</dbReference>
<dbReference type="AlphaFoldDB" id="A6TQ75"/>
<reference evidence="3" key="1">
    <citation type="journal article" date="2016" name="Genome Announc.">
        <title>Complete genome sequence of Alkaliphilus metalliredigens strain QYMF, an alkaliphilic and metal-reducing bacterium isolated from borax-contaminated leachate ponds.</title>
        <authorList>
            <person name="Hwang C."/>
            <person name="Copeland A."/>
            <person name="Lucas S."/>
            <person name="Lapidus A."/>
            <person name="Barry K."/>
            <person name="Detter J.C."/>
            <person name="Glavina Del Rio T."/>
            <person name="Hammon N."/>
            <person name="Israni S."/>
            <person name="Dalin E."/>
            <person name="Tice H."/>
            <person name="Pitluck S."/>
            <person name="Chertkov O."/>
            <person name="Brettin T."/>
            <person name="Bruce D."/>
            <person name="Han C."/>
            <person name="Schmutz J."/>
            <person name="Larimer F."/>
            <person name="Land M.L."/>
            <person name="Hauser L."/>
            <person name="Kyrpides N."/>
            <person name="Mikhailova N."/>
            <person name="Ye Q."/>
            <person name="Zhou J."/>
            <person name="Richardson P."/>
            <person name="Fields M.W."/>
        </authorList>
    </citation>
    <scope>NUCLEOTIDE SEQUENCE [LARGE SCALE GENOMIC DNA]</scope>
    <source>
        <strain evidence="3">QYMF</strain>
    </source>
</reference>
<evidence type="ECO:0000313" key="3">
    <source>
        <dbReference type="Proteomes" id="UP000001572"/>
    </source>
</evidence>
<dbReference type="Gene3D" id="3.40.50.1390">
    <property type="entry name" value="Resolvase, N-terminal catalytic domain"/>
    <property type="match status" value="1"/>
</dbReference>
<name>A6TQ75_ALKMQ</name>
<evidence type="ECO:0000259" key="1">
    <source>
        <dbReference type="PROSITE" id="PS51736"/>
    </source>
</evidence>
<dbReference type="Pfam" id="PF00239">
    <property type="entry name" value="Resolvase"/>
    <property type="match status" value="1"/>
</dbReference>
<dbReference type="PROSITE" id="PS51736">
    <property type="entry name" value="RECOMBINASES_3"/>
    <property type="match status" value="1"/>
</dbReference>
<dbReference type="InterPro" id="IPR036162">
    <property type="entry name" value="Resolvase-like_N_sf"/>
</dbReference>
<dbReference type="KEGG" id="amt:Amet_2184"/>
<dbReference type="OrthoDB" id="9781670at2"/>
<dbReference type="STRING" id="293826.Amet_2184"/>
<dbReference type="GO" id="GO:0003677">
    <property type="term" value="F:DNA binding"/>
    <property type="evidence" value="ECO:0007669"/>
    <property type="project" value="InterPro"/>
</dbReference>
<dbReference type="RefSeq" id="WP_012063320.1">
    <property type="nucleotide sequence ID" value="NC_009633.1"/>
</dbReference>
<protein>
    <submittedName>
        <fullName evidence="2">Resolvase, N-terminal domain</fullName>
    </submittedName>
</protein>
<dbReference type="HOGENOM" id="CLU_873302_0_0_9"/>
<keyword evidence="3" id="KW-1185">Reference proteome</keyword>
<accession>A6TQ75</accession>
<dbReference type="SUPFAM" id="SSF53041">
    <property type="entry name" value="Resolvase-like"/>
    <property type="match status" value="1"/>
</dbReference>
<dbReference type="InterPro" id="IPR050639">
    <property type="entry name" value="SSR_resolvase"/>
</dbReference>